<name>A0A8H7DJW9_9AGAR</name>
<reference evidence="2" key="1">
    <citation type="submission" date="2020-05" db="EMBL/GenBank/DDBJ databases">
        <title>Mycena genomes resolve the evolution of fungal bioluminescence.</title>
        <authorList>
            <person name="Tsai I.J."/>
        </authorList>
    </citation>
    <scope>NUCLEOTIDE SEQUENCE</scope>
    <source>
        <strain evidence="2">160909Yilan</strain>
    </source>
</reference>
<feature type="region of interest" description="Disordered" evidence="1">
    <location>
        <begin position="381"/>
        <end position="464"/>
    </location>
</feature>
<organism evidence="2 3">
    <name type="scientific">Mycena sanguinolenta</name>
    <dbReference type="NCBI Taxonomy" id="230812"/>
    <lineage>
        <taxon>Eukaryota</taxon>
        <taxon>Fungi</taxon>
        <taxon>Dikarya</taxon>
        <taxon>Basidiomycota</taxon>
        <taxon>Agaricomycotina</taxon>
        <taxon>Agaricomycetes</taxon>
        <taxon>Agaricomycetidae</taxon>
        <taxon>Agaricales</taxon>
        <taxon>Marasmiineae</taxon>
        <taxon>Mycenaceae</taxon>
        <taxon>Mycena</taxon>
    </lineage>
</organism>
<evidence type="ECO:0000313" key="3">
    <source>
        <dbReference type="Proteomes" id="UP000623467"/>
    </source>
</evidence>
<dbReference type="AlphaFoldDB" id="A0A8H7DJW9"/>
<sequence>MRRLLLRSTRCLPPPLNAPLDPLPPPPPVADALSEVKTAEKVKRGRHVKGQPKARPGKLSWVHGTKLSFFARRKAEWLREADAGRSGSFYTKMAKLYVKKYGYHLADDQDLAVDIEDPPDSAANEVTHEVLTPAEADFRKTYMKNLRTRIGAWYRTEYGRLLKSDEAAFKELFTGILDGAPPTPQRPRMVHFYSRKFYDDRVKPYVEERLEALTRRAELSGEDLPRKIDVISKVTAERWEAETAGFKAECQVAMEREYEAALKAWESSLADSPTQTPEERAAALGNIAHYLVPFVEAIEQRFGMCASVMLAGPIGIRGGRIGVQSVHAGKTRGLAPVNWPDFDWAGFQAAEKSMISFAKECFTEAECLARAVDPKNIEQDTAMSTDETSPAPKDPLPPTSIPTATSSLSTSAISKTTPTPPVVTSPPVTAPPRATATPTAAPTPLTGEAAAGQEGRTGDDIDKGCADGGAASAYDDLWQCGDRAEWTDELRNAHAAFALGKEWGPEWAGCVQKYFDFESECGYTDGTWRMATKSRPHQVGGWITRGRKWTLPPCLPETLGTADDTNSWVGGWWAWWKSLQPNDRIAEEGGGLSRPATAYWKEVAKMYGKNGLLQVMATLVWWGEAAWREREGEPSVWNRWLLAVEDVKWVIEQVLESGDIERDESSGKKRKESGRGSSGESSDEERAARPSKKRKRVSEKRRAGAQRMDGEEVAGRTRSAASKSAAGTTRPTPKPRYRGKH</sequence>
<evidence type="ECO:0000256" key="1">
    <source>
        <dbReference type="SAM" id="MobiDB-lite"/>
    </source>
</evidence>
<dbReference type="OrthoDB" id="2996328at2759"/>
<feature type="compositionally biased region" description="Pro residues" evidence="1">
    <location>
        <begin position="418"/>
        <end position="430"/>
    </location>
</feature>
<feature type="region of interest" description="Disordered" evidence="1">
    <location>
        <begin position="660"/>
        <end position="741"/>
    </location>
</feature>
<proteinExistence type="predicted"/>
<feature type="compositionally biased region" description="Basic residues" evidence="1">
    <location>
        <begin position="689"/>
        <end position="699"/>
    </location>
</feature>
<dbReference type="Proteomes" id="UP000623467">
    <property type="component" value="Unassembled WGS sequence"/>
</dbReference>
<accession>A0A8H7DJW9</accession>
<comment type="caution">
    <text evidence="2">The sequence shown here is derived from an EMBL/GenBank/DDBJ whole genome shotgun (WGS) entry which is preliminary data.</text>
</comment>
<feature type="compositionally biased region" description="Low complexity" evidence="1">
    <location>
        <begin position="401"/>
        <end position="417"/>
    </location>
</feature>
<keyword evidence="3" id="KW-1185">Reference proteome</keyword>
<feature type="compositionally biased region" description="Polar residues" evidence="1">
    <location>
        <begin position="719"/>
        <end position="731"/>
    </location>
</feature>
<feature type="compositionally biased region" description="Low complexity" evidence="1">
    <location>
        <begin position="431"/>
        <end position="451"/>
    </location>
</feature>
<evidence type="ECO:0000313" key="2">
    <source>
        <dbReference type="EMBL" id="KAF7373976.1"/>
    </source>
</evidence>
<dbReference type="EMBL" id="JACAZH010000003">
    <property type="protein sequence ID" value="KAF7373976.1"/>
    <property type="molecule type" value="Genomic_DNA"/>
</dbReference>
<protein>
    <submittedName>
        <fullName evidence="2">Uncharacterized protein</fullName>
    </submittedName>
</protein>
<gene>
    <name evidence="2" type="ORF">MSAN_00610300</name>
</gene>